<keyword evidence="3" id="KW-1185">Reference proteome</keyword>
<comment type="caution">
    <text evidence="2">The sequence shown here is derived from an EMBL/GenBank/DDBJ whole genome shotgun (WGS) entry which is preliminary data.</text>
</comment>
<organism evidence="2 3">
    <name type="scientific">Massilia eburnea</name>
    <dbReference type="NCBI Taxonomy" id="1776165"/>
    <lineage>
        <taxon>Bacteria</taxon>
        <taxon>Pseudomonadati</taxon>
        <taxon>Pseudomonadota</taxon>
        <taxon>Betaproteobacteria</taxon>
        <taxon>Burkholderiales</taxon>
        <taxon>Oxalobacteraceae</taxon>
        <taxon>Telluria group</taxon>
        <taxon>Massilia</taxon>
    </lineage>
</organism>
<sequence length="219" mass="24679">MEDLVTDEKSFGIRMIDTLEGRSKASLLINKMYSWRGYAGTHKLTDDPNRITLTASDKGEVVGTLTLGLDSPIGIMADEIFKEEVDSVRMLPGARVCEITKLAFDNGGSKSQMASLFHLSVIYARDLHNCTHIFIEINPRHRRFYEAMLGFKRMGELKTNPRVDAPAYLLVVELAYVTEQIEKLGGLGLEAATTSRSFYPLFYSPREERGIINRLKNIQ</sequence>
<dbReference type="Pfam" id="PF21926">
    <property type="entry name" value="FeeM"/>
    <property type="match status" value="1"/>
</dbReference>
<dbReference type="OrthoDB" id="9783696at2"/>
<evidence type="ECO:0000259" key="1">
    <source>
        <dbReference type="Pfam" id="PF21926"/>
    </source>
</evidence>
<name>A0A6L6QR62_9BURK</name>
<dbReference type="Gene3D" id="3.40.630.30">
    <property type="match status" value="1"/>
</dbReference>
<keyword evidence="2" id="KW-0808">Transferase</keyword>
<accession>A0A6L6QR62</accession>
<protein>
    <submittedName>
        <fullName evidence="2">N-acetyltransferase</fullName>
    </submittedName>
</protein>
<dbReference type="EMBL" id="WNKX01000041">
    <property type="protein sequence ID" value="MTW14347.1"/>
    <property type="molecule type" value="Genomic_DNA"/>
</dbReference>
<dbReference type="SUPFAM" id="SSF55729">
    <property type="entry name" value="Acyl-CoA N-acyltransferases (Nat)"/>
    <property type="match status" value="1"/>
</dbReference>
<gene>
    <name evidence="2" type="ORF">GM658_27395</name>
</gene>
<dbReference type="AlphaFoldDB" id="A0A6L6QR62"/>
<proteinExistence type="predicted"/>
<evidence type="ECO:0000313" key="3">
    <source>
        <dbReference type="Proteomes" id="UP000472320"/>
    </source>
</evidence>
<feature type="domain" description="N-acyl amino acid synthase FeeM catalytic core" evidence="1">
    <location>
        <begin position="25"/>
        <end position="172"/>
    </location>
</feature>
<dbReference type="InterPro" id="IPR016181">
    <property type="entry name" value="Acyl_CoA_acyltransferase"/>
</dbReference>
<evidence type="ECO:0000313" key="2">
    <source>
        <dbReference type="EMBL" id="MTW14347.1"/>
    </source>
</evidence>
<dbReference type="Proteomes" id="UP000472320">
    <property type="component" value="Unassembled WGS sequence"/>
</dbReference>
<dbReference type="GO" id="GO:0016740">
    <property type="term" value="F:transferase activity"/>
    <property type="evidence" value="ECO:0007669"/>
    <property type="project" value="UniProtKB-KW"/>
</dbReference>
<reference evidence="2 3" key="1">
    <citation type="submission" date="2019-11" db="EMBL/GenBank/DDBJ databases">
        <title>Type strains purchased from KCTC, JCM and DSMZ.</title>
        <authorList>
            <person name="Lu H."/>
        </authorList>
    </citation>
    <scope>NUCLEOTIDE SEQUENCE [LARGE SCALE GENOMIC DNA]</scope>
    <source>
        <strain evidence="2 3">JCM 31587</strain>
    </source>
</reference>
<dbReference type="InterPro" id="IPR054597">
    <property type="entry name" value="FeeM_cat"/>
</dbReference>